<dbReference type="OrthoDB" id="3693479at2"/>
<accession>A0A222VXE2</accession>
<evidence type="ECO:0000259" key="1">
    <source>
        <dbReference type="Pfam" id="PF03779"/>
    </source>
</evidence>
<gene>
    <name evidence="2" type="ORF">SAMN05421630_106121</name>
</gene>
<dbReference type="RefSeq" id="WP_091805677.1">
    <property type="nucleotide sequence ID" value="NZ_CP016353.1"/>
</dbReference>
<dbReference type="InterPro" id="IPR005530">
    <property type="entry name" value="SPW"/>
</dbReference>
<protein>
    <recommendedName>
        <fullName evidence="1">SPW repeat-containing integral membrane domain-containing protein</fullName>
    </recommendedName>
</protein>
<keyword evidence="3" id="KW-1185">Reference proteome</keyword>
<evidence type="ECO:0000313" key="3">
    <source>
        <dbReference type="Proteomes" id="UP000199494"/>
    </source>
</evidence>
<dbReference type="Proteomes" id="UP000199494">
    <property type="component" value="Unassembled WGS sequence"/>
</dbReference>
<dbReference type="AlphaFoldDB" id="A0A222VXE2"/>
<dbReference type="KEGG" id="pmad:BAY61_30265"/>
<reference evidence="2 3" key="1">
    <citation type="submission" date="2016-10" db="EMBL/GenBank/DDBJ databases">
        <authorList>
            <person name="de Groot N.N."/>
        </authorList>
    </citation>
    <scope>NUCLEOTIDE SEQUENCE [LARGE SCALE GENOMIC DNA]</scope>
    <source>
        <strain evidence="2 3">CGMCC 4.5506</strain>
    </source>
</reference>
<dbReference type="EMBL" id="FMZE01000006">
    <property type="protein sequence ID" value="SDD14628.1"/>
    <property type="molecule type" value="Genomic_DNA"/>
</dbReference>
<organism evidence="2 3">
    <name type="scientific">Prauserella marina</name>
    <dbReference type="NCBI Taxonomy" id="530584"/>
    <lineage>
        <taxon>Bacteria</taxon>
        <taxon>Bacillati</taxon>
        <taxon>Actinomycetota</taxon>
        <taxon>Actinomycetes</taxon>
        <taxon>Pseudonocardiales</taxon>
        <taxon>Pseudonocardiaceae</taxon>
        <taxon>Prauserella</taxon>
    </lineage>
</organism>
<dbReference type="Pfam" id="PF03779">
    <property type="entry name" value="SPW"/>
    <property type="match status" value="1"/>
</dbReference>
<proteinExistence type="predicted"/>
<feature type="domain" description="SPW repeat-containing integral membrane" evidence="1">
    <location>
        <begin position="31"/>
        <end position="132"/>
    </location>
</feature>
<evidence type="ECO:0000313" key="2">
    <source>
        <dbReference type="EMBL" id="SDD14628.1"/>
    </source>
</evidence>
<name>A0A222VXE2_9PSEU</name>
<sequence length="149" mass="15447">MLSRAERTPVPVNHYWNGPATEGRMTSGLPSSLMFLCAVWLGFAPFALDYGFAGFSSAVDVNDVVVALIVGAIALARMVAPDDLPWLSLVNAALGAWLVVGAFALDHTGARQPGAALANDVVIGAALLVLGVAGALLTYRQRAKARSVG</sequence>
<dbReference type="STRING" id="530584.SAMN05421630_106121"/>